<dbReference type="SUPFAM" id="SSF50156">
    <property type="entry name" value="PDZ domain-like"/>
    <property type="match status" value="1"/>
</dbReference>
<feature type="region of interest" description="Disordered" evidence="2">
    <location>
        <begin position="433"/>
        <end position="523"/>
    </location>
</feature>
<feature type="compositionally biased region" description="Polar residues" evidence="2">
    <location>
        <begin position="571"/>
        <end position="590"/>
    </location>
</feature>
<dbReference type="Proteomes" id="UP000494040">
    <property type="component" value="Unassembled WGS sequence"/>
</dbReference>
<feature type="region of interest" description="Disordered" evidence="2">
    <location>
        <begin position="1397"/>
        <end position="1417"/>
    </location>
</feature>
<dbReference type="Gene3D" id="1.10.555.10">
    <property type="entry name" value="Rho GTPase activation protein"/>
    <property type="match status" value="1"/>
</dbReference>
<feature type="compositionally biased region" description="Basic and acidic residues" evidence="2">
    <location>
        <begin position="1548"/>
        <end position="1570"/>
    </location>
</feature>
<dbReference type="SUPFAM" id="SSF50729">
    <property type="entry name" value="PH domain-like"/>
    <property type="match status" value="1"/>
</dbReference>
<feature type="compositionally biased region" description="Basic and acidic residues" evidence="2">
    <location>
        <begin position="1445"/>
        <end position="1454"/>
    </location>
</feature>
<evidence type="ECO:0000256" key="2">
    <source>
        <dbReference type="SAM" id="MobiDB-lite"/>
    </source>
</evidence>
<dbReference type="Pfam" id="PF00595">
    <property type="entry name" value="PDZ"/>
    <property type="match status" value="1"/>
</dbReference>
<dbReference type="Gene3D" id="2.30.42.10">
    <property type="match status" value="1"/>
</dbReference>
<feature type="region of interest" description="Disordered" evidence="2">
    <location>
        <begin position="341"/>
        <end position="375"/>
    </location>
</feature>
<feature type="domain" description="PDZ" evidence="4">
    <location>
        <begin position="31"/>
        <end position="136"/>
    </location>
</feature>
<feature type="compositionally biased region" description="Basic residues" evidence="2">
    <location>
        <begin position="155"/>
        <end position="165"/>
    </location>
</feature>
<dbReference type="KEGG" id="clec:106662175"/>
<feature type="region of interest" description="Disordered" evidence="2">
    <location>
        <begin position="1"/>
        <end position="33"/>
    </location>
</feature>
<dbReference type="SUPFAM" id="SSF48350">
    <property type="entry name" value="GTPase activation domain, GAP"/>
    <property type="match status" value="1"/>
</dbReference>
<dbReference type="InterPro" id="IPR001849">
    <property type="entry name" value="PH_domain"/>
</dbReference>
<evidence type="ECO:0000313" key="7">
    <source>
        <dbReference type="Proteomes" id="UP000494040"/>
    </source>
</evidence>
<dbReference type="InterPro" id="IPR036034">
    <property type="entry name" value="PDZ_sf"/>
</dbReference>
<keyword evidence="7" id="KW-1185">Reference proteome</keyword>
<feature type="compositionally biased region" description="Low complexity" evidence="2">
    <location>
        <begin position="348"/>
        <end position="362"/>
    </location>
</feature>
<feature type="compositionally biased region" description="Basic and acidic residues" evidence="2">
    <location>
        <begin position="249"/>
        <end position="258"/>
    </location>
</feature>
<dbReference type="PANTHER" id="PTHR23175">
    <property type="entry name" value="PDZ DOMAIN-CONTAINING PROTEIN"/>
    <property type="match status" value="1"/>
</dbReference>
<feature type="domain" description="PH" evidence="3">
    <location>
        <begin position="698"/>
        <end position="806"/>
    </location>
</feature>
<feature type="compositionally biased region" description="Low complexity" evidence="2">
    <location>
        <begin position="166"/>
        <end position="177"/>
    </location>
</feature>
<reference evidence="6" key="1">
    <citation type="submission" date="2022-01" db="UniProtKB">
        <authorList>
            <consortium name="EnsemblMetazoa"/>
        </authorList>
    </citation>
    <scope>IDENTIFICATION</scope>
</reference>
<feature type="region of interest" description="Disordered" evidence="2">
    <location>
        <begin position="1306"/>
        <end position="1337"/>
    </location>
</feature>
<feature type="compositionally biased region" description="Basic and acidic residues" evidence="2">
    <location>
        <begin position="1407"/>
        <end position="1416"/>
    </location>
</feature>
<dbReference type="GO" id="GO:0005096">
    <property type="term" value="F:GTPase activator activity"/>
    <property type="evidence" value="ECO:0007669"/>
    <property type="project" value="UniProtKB-KW"/>
</dbReference>
<dbReference type="FunFam" id="1.10.555.10:FF:000058">
    <property type="entry name" value="GTPase-activating protein pac-1"/>
    <property type="match status" value="1"/>
</dbReference>
<dbReference type="Pfam" id="PF15410">
    <property type="entry name" value="PH_9"/>
    <property type="match status" value="1"/>
</dbReference>
<dbReference type="PRINTS" id="PR00683">
    <property type="entry name" value="SPECTRINPH"/>
</dbReference>
<feature type="compositionally biased region" description="Polar residues" evidence="2">
    <location>
        <begin position="837"/>
        <end position="856"/>
    </location>
</feature>
<dbReference type="OMA" id="SAWATMV"/>
<accession>A0A8I6RE29</accession>
<dbReference type="InterPro" id="IPR001478">
    <property type="entry name" value="PDZ"/>
</dbReference>
<feature type="compositionally biased region" description="Basic and acidic residues" evidence="2">
    <location>
        <begin position="1177"/>
        <end position="1192"/>
    </location>
</feature>
<dbReference type="PROSITE" id="PS50238">
    <property type="entry name" value="RHOGAP"/>
    <property type="match status" value="1"/>
</dbReference>
<evidence type="ECO:0000313" key="6">
    <source>
        <dbReference type="EnsemblMetazoa" id="XP_014241514.1"/>
    </source>
</evidence>
<evidence type="ECO:0000259" key="3">
    <source>
        <dbReference type="PROSITE" id="PS50003"/>
    </source>
</evidence>
<feature type="domain" description="Rho-GAP" evidence="5">
    <location>
        <begin position="902"/>
        <end position="1095"/>
    </location>
</feature>
<feature type="compositionally biased region" description="Basic and acidic residues" evidence="2">
    <location>
        <begin position="465"/>
        <end position="477"/>
    </location>
</feature>
<dbReference type="SMART" id="SM00324">
    <property type="entry name" value="RhoGAP"/>
    <property type="match status" value="1"/>
</dbReference>
<dbReference type="RefSeq" id="XP_014241514.1">
    <property type="nucleotide sequence ID" value="XM_014386028.2"/>
</dbReference>
<feature type="compositionally biased region" description="Polar residues" evidence="2">
    <location>
        <begin position="363"/>
        <end position="374"/>
    </location>
</feature>
<evidence type="ECO:0008006" key="8">
    <source>
        <dbReference type="Google" id="ProtNLM"/>
    </source>
</evidence>
<dbReference type="OrthoDB" id="6281275at2759"/>
<feature type="compositionally biased region" description="Basic and acidic residues" evidence="2">
    <location>
        <begin position="1463"/>
        <end position="1509"/>
    </location>
</feature>
<feature type="region of interest" description="Disordered" evidence="2">
    <location>
        <begin position="1161"/>
        <end position="1197"/>
    </location>
</feature>
<organism evidence="6 7">
    <name type="scientific">Cimex lectularius</name>
    <name type="common">Bed bug</name>
    <name type="synonym">Acanthia lectularia</name>
    <dbReference type="NCBI Taxonomy" id="79782"/>
    <lineage>
        <taxon>Eukaryota</taxon>
        <taxon>Metazoa</taxon>
        <taxon>Ecdysozoa</taxon>
        <taxon>Arthropoda</taxon>
        <taxon>Hexapoda</taxon>
        <taxon>Insecta</taxon>
        <taxon>Pterygota</taxon>
        <taxon>Neoptera</taxon>
        <taxon>Paraneoptera</taxon>
        <taxon>Hemiptera</taxon>
        <taxon>Heteroptera</taxon>
        <taxon>Panheteroptera</taxon>
        <taxon>Cimicomorpha</taxon>
        <taxon>Cimicidae</taxon>
        <taxon>Cimex</taxon>
    </lineage>
</organism>
<dbReference type="CTD" id="33048"/>
<dbReference type="Pfam" id="PF00620">
    <property type="entry name" value="RhoGAP"/>
    <property type="match status" value="1"/>
</dbReference>
<dbReference type="GO" id="GO:0005543">
    <property type="term" value="F:phospholipid binding"/>
    <property type="evidence" value="ECO:0007669"/>
    <property type="project" value="InterPro"/>
</dbReference>
<dbReference type="PANTHER" id="PTHR23175:SF23">
    <property type="entry name" value="PDZ DOMAIN-CONTAINING PROTEIN"/>
    <property type="match status" value="1"/>
</dbReference>
<dbReference type="PROSITE" id="PS50003">
    <property type="entry name" value="PH_DOMAIN"/>
    <property type="match status" value="1"/>
</dbReference>
<keyword evidence="1" id="KW-0343">GTPase activation</keyword>
<evidence type="ECO:0000259" key="4">
    <source>
        <dbReference type="PROSITE" id="PS50106"/>
    </source>
</evidence>
<dbReference type="GO" id="GO:0007165">
    <property type="term" value="P:signal transduction"/>
    <property type="evidence" value="ECO:0007669"/>
    <property type="project" value="InterPro"/>
</dbReference>
<feature type="compositionally biased region" description="Low complexity" evidence="2">
    <location>
        <begin position="440"/>
        <end position="454"/>
    </location>
</feature>
<dbReference type="InterPro" id="IPR001605">
    <property type="entry name" value="PH_dom-spectrin-type"/>
</dbReference>
<evidence type="ECO:0000259" key="5">
    <source>
        <dbReference type="PROSITE" id="PS50238"/>
    </source>
</evidence>
<proteinExistence type="predicted"/>
<name>A0A8I6RE29_CIMLE</name>
<feature type="compositionally biased region" description="Basic and acidic residues" evidence="2">
    <location>
        <begin position="1"/>
        <end position="13"/>
    </location>
</feature>
<dbReference type="Gene3D" id="2.30.29.30">
    <property type="entry name" value="Pleckstrin-homology domain (PH domain)/Phosphotyrosine-binding domain (PTB)"/>
    <property type="match status" value="1"/>
</dbReference>
<dbReference type="PROSITE" id="PS50106">
    <property type="entry name" value="PDZ"/>
    <property type="match status" value="1"/>
</dbReference>
<dbReference type="InterPro" id="IPR008936">
    <property type="entry name" value="Rho_GTPase_activation_prot"/>
</dbReference>
<evidence type="ECO:0000256" key="1">
    <source>
        <dbReference type="ARBA" id="ARBA00022468"/>
    </source>
</evidence>
<sequence length="1600" mass="178329">MMGDDGRSQEQIRHLSPNRNKERRSRGGPRSLYLKRSENGFGFTLRHFVVYPPESNSVLSNDRRYGLRGGPSDRPMDTIFVKSVRPGSGAAIAGLSAGDQLVSVNGEPITGRSYAQVVHLIQASPSYLHLLVVPKEEDLLQLYYGETAHNPKTNQRPHSRSRGSPHHSPAASSSPARRAIENSPSHFQVKMPAEPDYSGGSDSMTGGGYSLPSNIPHCRLSFDGGSSRRESQETTQSSDDSVIMSRIRRSLEQKEEFLRGATSQSPTPLKEFYSRPQKLQPPVWPPAIPASSVGQPLPKEIVGNGQPLTPRGFVYGGPVTNAPMMDNCGRYTARLGRIQERHSSPPIRQMSPPARSSSPMRQTSPPVRQGSPLSTIPPLRIVSERARQFETGLCLADKTDLYRSELARLNKKNVPNVAVRRKEFESRALDWRQHRESRSLDSTTTGSLSPTPTGNRTIPIGSTKIHCDPPEGYHDASEFTANENSERQTTRPRSNSVEGIWSDRMSPRSTSSDPPQRHKAVRQDSYLAAVKKPVQQVEVKKSGDEVKTLEIKILPATPTKRPQRPTRLDLSETNQPALSIGQTPSPTCTPDSDLRPDQTPLDCVIKRPKPQQNDEGSEDERATRRVSYLKATWADRGHLESDLELSDNEPILSPHRRAFRKWRPPLFPDDIQKIVRLFEPLPTIYDSCVVAVPQKDQEATIEGPLYYKLTQIDGKKASDRSWRTVWAIVRSEVLYIFRDKKDANSETPVDHEMIELNNSTVSQADDYTKRRHVFRLSTPSSSEILLQAESADEMTRWISALSKHDALQQVPTGSLQNVSPVTAHKGLMKNITTTFRNRSPTGQLPVNKNRKPSQNEVPVGTAKSKTWKVRVAKQLKKIQSGSGSPVSPTAPISYQEGATIGVPLELCPRSKCNEFVPLLVELCTGIVEERGLDIIGIYRVPGNTAAITSLTDAVNKGLKEALMDQDQRWSDVNVISSLLKLFFRKLPDCLLTTELYPNFIKADKIEDPKMRIVSIRKLVHELPDHHHHTLKHLMMHLKLVVEHSIINKMEARNLAIVFGPTLVRAADDNMVTMVTDMSHQCRIVETLIQHADWCFGDESLDRLRLQEAHDNGGQILESDSALPNQSLLLGNVHKLEGMKGVMDVSRRDIVTSIITAANKKMKGKARKQISSTSEELQPDKGDKHKDGNRKGSGDGIDGEMKSVACALASGVRETAMFSKSMIVTPQLDNVEKEVEEKCIETAAVKPPTSNDGTIVTYTGLSETTQERIRRFEMETKAMLQRDKMLNTQFLRPIAPPAIGNKIAEKGKEGQKADGLTPLDKWRQITSPPQKETEGDKARLARCGSLDSLTESYEQSQTPMNNNINEAIVGGVDLVSSLTLTFDAKMKSLGLISPTEAANGENCEESEDGKSFRDPSLHRSFTSPNLEFKTLELPIVGNLKEEEKIEVEKDDEKENQVINGGKLKRSESFNKREEKKDNKLLRRSESLNKKDSSMNKLKRSDSLTKTEKTDLNISKRKQALEAATKKMKRKTGGGSERSIKRRHTVGGTKDFDKAAWLDNKEREVNEERRSSSPDLSADIVRPILVLRPHSVIADSPLESHM</sequence>
<dbReference type="InterPro" id="IPR000198">
    <property type="entry name" value="RhoGAP_dom"/>
</dbReference>
<dbReference type="EnsemblMetazoa" id="XM_014386028.2">
    <property type="protein sequence ID" value="XP_014241514.1"/>
    <property type="gene ID" value="LOC106662175"/>
</dbReference>
<dbReference type="InterPro" id="IPR041681">
    <property type="entry name" value="PH_9"/>
</dbReference>
<feature type="region of interest" description="Disordered" evidence="2">
    <location>
        <begin position="837"/>
        <end position="862"/>
    </location>
</feature>
<dbReference type="SMART" id="SM00233">
    <property type="entry name" value="PH"/>
    <property type="match status" value="1"/>
</dbReference>
<dbReference type="SMART" id="SM00228">
    <property type="entry name" value="PDZ"/>
    <property type="match status" value="1"/>
</dbReference>
<feature type="region of interest" description="Disordered" evidence="2">
    <location>
        <begin position="149"/>
        <end position="281"/>
    </location>
</feature>
<feature type="region of interest" description="Disordered" evidence="2">
    <location>
        <begin position="1445"/>
        <end position="1573"/>
    </location>
</feature>
<dbReference type="GeneID" id="106662175"/>
<dbReference type="InterPro" id="IPR011993">
    <property type="entry name" value="PH-like_dom_sf"/>
</dbReference>
<protein>
    <recommendedName>
        <fullName evidence="8">Rho GTPase-activating protein 21</fullName>
    </recommendedName>
</protein>
<feature type="region of interest" description="Disordered" evidence="2">
    <location>
        <begin position="553"/>
        <end position="623"/>
    </location>
</feature>